<protein>
    <submittedName>
        <fullName evidence="1">Uncharacterized protein</fullName>
    </submittedName>
</protein>
<gene>
    <name evidence="1" type="ORF">G210_3069</name>
</gene>
<dbReference type="EMBL" id="AOGT01001919">
    <property type="protein sequence ID" value="EMG46674.1"/>
    <property type="molecule type" value="Genomic_DNA"/>
</dbReference>
<organism evidence="1 2">
    <name type="scientific">Candida maltosa (strain Xu316)</name>
    <name type="common">Yeast</name>
    <dbReference type="NCBI Taxonomy" id="1245528"/>
    <lineage>
        <taxon>Eukaryota</taxon>
        <taxon>Fungi</taxon>
        <taxon>Dikarya</taxon>
        <taxon>Ascomycota</taxon>
        <taxon>Saccharomycotina</taxon>
        <taxon>Pichiomycetes</taxon>
        <taxon>Debaryomycetaceae</taxon>
        <taxon>Candida/Lodderomyces clade</taxon>
        <taxon>Candida</taxon>
    </lineage>
</organism>
<evidence type="ECO:0000313" key="1">
    <source>
        <dbReference type="EMBL" id="EMG46674.1"/>
    </source>
</evidence>
<evidence type="ECO:0000313" key="2">
    <source>
        <dbReference type="Proteomes" id="UP000011777"/>
    </source>
</evidence>
<sequence>MAAQQSQSQTKTQTASKDNVYKLIGARGIIASACTVM</sequence>
<dbReference type="AlphaFoldDB" id="M3JW99"/>
<reference evidence="1 2" key="1">
    <citation type="submission" date="2013-02" db="EMBL/GenBank/DDBJ databases">
        <title>Genome sequence of Candida maltosa Xu316, a potential industrial strain for xylitol and ethanol production.</title>
        <authorList>
            <person name="Yu J."/>
            <person name="Wang Q."/>
            <person name="Geng X."/>
            <person name="Bao W."/>
            <person name="He P."/>
            <person name="Cai J."/>
        </authorList>
    </citation>
    <scope>NUCLEOTIDE SEQUENCE [LARGE SCALE GENOMIC DNA]</scope>
    <source>
        <strain evidence="2">Xu316</strain>
    </source>
</reference>
<comment type="caution">
    <text evidence="1">The sequence shown here is derived from an EMBL/GenBank/DDBJ whole genome shotgun (WGS) entry which is preliminary data.</text>
</comment>
<accession>M3JW99</accession>
<name>M3JW99_CANMX</name>
<keyword evidence="2" id="KW-1185">Reference proteome</keyword>
<dbReference type="HOGENOM" id="CLU_3351013_0_0_1"/>
<dbReference type="Proteomes" id="UP000011777">
    <property type="component" value="Unassembled WGS sequence"/>
</dbReference>
<proteinExistence type="predicted"/>